<feature type="chain" id="PRO_5042106423" evidence="9">
    <location>
        <begin position="19"/>
        <end position="594"/>
    </location>
</feature>
<feature type="binding site" evidence="7">
    <location>
        <begin position="30"/>
        <end position="31"/>
    </location>
    <ligand>
        <name>FAD</name>
        <dbReference type="ChEBI" id="CHEBI:57692"/>
    </ligand>
</feature>
<keyword evidence="4 7" id="KW-0274">FAD</keyword>
<evidence type="ECO:0000256" key="9">
    <source>
        <dbReference type="SAM" id="SignalP"/>
    </source>
</evidence>
<dbReference type="Pfam" id="PF00732">
    <property type="entry name" value="GMC_oxred_N"/>
    <property type="match status" value="1"/>
</dbReference>
<evidence type="ECO:0000256" key="7">
    <source>
        <dbReference type="PIRSR" id="PIRSR000137-2"/>
    </source>
</evidence>
<dbReference type="InterPro" id="IPR012132">
    <property type="entry name" value="GMC_OxRdtase"/>
</dbReference>
<keyword evidence="13" id="KW-1185">Reference proteome</keyword>
<feature type="active site" description="Proton donor" evidence="6">
    <location>
        <position position="530"/>
    </location>
</feature>
<dbReference type="Proteomes" id="UP001187682">
    <property type="component" value="Unassembled WGS sequence"/>
</dbReference>
<evidence type="ECO:0000259" key="11">
    <source>
        <dbReference type="PROSITE" id="PS00624"/>
    </source>
</evidence>
<evidence type="ECO:0000256" key="6">
    <source>
        <dbReference type="PIRSR" id="PIRSR000137-1"/>
    </source>
</evidence>
<dbReference type="PROSITE" id="PS00623">
    <property type="entry name" value="GMC_OXRED_1"/>
    <property type="match status" value="1"/>
</dbReference>
<evidence type="ECO:0000256" key="3">
    <source>
        <dbReference type="ARBA" id="ARBA00022630"/>
    </source>
</evidence>
<reference evidence="12" key="1">
    <citation type="submission" date="2018-03" db="EMBL/GenBank/DDBJ databases">
        <authorList>
            <person name="Guldener U."/>
        </authorList>
    </citation>
    <scope>NUCLEOTIDE SEQUENCE</scope>
</reference>
<dbReference type="InterPro" id="IPR007867">
    <property type="entry name" value="GMC_OxRtase_C"/>
</dbReference>
<evidence type="ECO:0000256" key="8">
    <source>
        <dbReference type="RuleBase" id="RU003968"/>
    </source>
</evidence>
<evidence type="ECO:0000256" key="1">
    <source>
        <dbReference type="ARBA" id="ARBA00001974"/>
    </source>
</evidence>
<accession>A0AAE8SYN4</accession>
<dbReference type="SUPFAM" id="SSF54373">
    <property type="entry name" value="FAD-linked reductases, C-terminal domain"/>
    <property type="match status" value="1"/>
</dbReference>
<dbReference type="InterPro" id="IPR036188">
    <property type="entry name" value="FAD/NAD-bd_sf"/>
</dbReference>
<dbReference type="PROSITE" id="PS00624">
    <property type="entry name" value="GMC_OXRED_2"/>
    <property type="match status" value="1"/>
</dbReference>
<dbReference type="PANTHER" id="PTHR11552">
    <property type="entry name" value="GLUCOSE-METHANOL-CHOLINE GMC OXIDOREDUCTASE"/>
    <property type="match status" value="1"/>
</dbReference>
<protein>
    <submittedName>
        <fullName evidence="12">Related to alcohol oxidase</fullName>
    </submittedName>
</protein>
<feature type="domain" description="Glucose-methanol-choline oxidoreductase N-terminal" evidence="10">
    <location>
        <begin position="98"/>
        <end position="121"/>
    </location>
</feature>
<dbReference type="GO" id="GO:0050660">
    <property type="term" value="F:flavin adenine dinucleotide binding"/>
    <property type="evidence" value="ECO:0007669"/>
    <property type="project" value="InterPro"/>
</dbReference>
<dbReference type="Gene3D" id="4.10.450.10">
    <property type="entry name" value="Glucose Oxidase, domain 2"/>
    <property type="match status" value="1"/>
</dbReference>
<dbReference type="GO" id="GO:0016614">
    <property type="term" value="F:oxidoreductase activity, acting on CH-OH group of donors"/>
    <property type="evidence" value="ECO:0007669"/>
    <property type="project" value="InterPro"/>
</dbReference>
<comment type="cofactor">
    <cofactor evidence="1 7">
        <name>FAD</name>
        <dbReference type="ChEBI" id="CHEBI:57692"/>
    </cofactor>
</comment>
<feature type="binding site" evidence="7">
    <location>
        <position position="104"/>
    </location>
    <ligand>
        <name>FAD</name>
        <dbReference type="ChEBI" id="CHEBI:57692"/>
    </ligand>
</feature>
<evidence type="ECO:0000256" key="4">
    <source>
        <dbReference type="ARBA" id="ARBA00022827"/>
    </source>
</evidence>
<feature type="domain" description="Glucose-methanol-choline oxidoreductase N-terminal" evidence="11">
    <location>
        <begin position="296"/>
        <end position="310"/>
    </location>
</feature>
<name>A0AAE8SYN4_9PEZI</name>
<dbReference type="InterPro" id="IPR000172">
    <property type="entry name" value="GMC_OxRdtase_N"/>
</dbReference>
<dbReference type="Pfam" id="PF05199">
    <property type="entry name" value="GMC_oxred_C"/>
    <property type="match status" value="1"/>
</dbReference>
<dbReference type="PIRSF" id="PIRSF000137">
    <property type="entry name" value="Alcohol_oxidase"/>
    <property type="match status" value="1"/>
</dbReference>
<proteinExistence type="inferred from homology"/>
<evidence type="ECO:0000313" key="13">
    <source>
        <dbReference type="Proteomes" id="UP001187682"/>
    </source>
</evidence>
<keyword evidence="9" id="KW-0732">Signal</keyword>
<dbReference type="Gene3D" id="3.50.50.60">
    <property type="entry name" value="FAD/NAD(P)-binding domain"/>
    <property type="match status" value="1"/>
</dbReference>
<sequence length="594" mass="64186">MKTILFMAAFSCGATTLAKSVDYVIVGAGTSGLVVANRLSEDPSVTVVVIEPGKDERENPLVYELGGWLSAQGTEIDWSYELASQPGANDQVLKLAQGKGWGGTSMINGMTYVRGDSAQFDSWEDLGNPGWNWETLLPYYKKAEKYTIPRVSQLAAGATYEIQYHGFEGHVHTGYPTTLFNTSFAPSVIETWEGLSLIHNPDLNSGSVHGFSIGPQTLDAKEDIRWDAARAYYHPIQARKNIKIIQGTVRRITWASEKRGRGPTRPAVVASGVEFVTEDGEVETLEVKREVIVSAGAVRSPLVLESSGIGNPRILESLGIDVVVDLPGVGENLVEQTNHAQAFSSNLEPSGAAFHVFVTAADLFGDELATVEAATRENLTGWAEAIVDASSNNALNVSVIETLLRIQHDLIFKHEVTLAEILTFGIGQEGSDPVFGSNYWNLLPFSRGSVHLGSAEDINAPVIDPHFFLVDFDLDATVATGKMVRKFWTSNPMSDSVSGQIVPGSDVLPDDATDEQWEAFHRGSLIVNSHPLATAAMMSRELGGVVDPELRVYGTANVRVVDASILPTQISGHLTATLYAIAERAAEIIKKTSC</sequence>
<dbReference type="SUPFAM" id="SSF51905">
    <property type="entry name" value="FAD/NAD(P)-binding domain"/>
    <property type="match status" value="1"/>
</dbReference>
<keyword evidence="5" id="KW-0560">Oxidoreductase</keyword>
<feature type="binding site" evidence="7">
    <location>
        <position position="249"/>
    </location>
    <ligand>
        <name>FAD</name>
        <dbReference type="ChEBI" id="CHEBI:57692"/>
    </ligand>
</feature>
<evidence type="ECO:0000256" key="2">
    <source>
        <dbReference type="ARBA" id="ARBA00010790"/>
    </source>
</evidence>
<dbReference type="EMBL" id="ONZQ02000014">
    <property type="protein sequence ID" value="SPO06060.1"/>
    <property type="molecule type" value="Genomic_DNA"/>
</dbReference>
<evidence type="ECO:0000313" key="12">
    <source>
        <dbReference type="EMBL" id="SPO06060.1"/>
    </source>
</evidence>
<comment type="caution">
    <text evidence="12">The sequence shown here is derived from an EMBL/GenBank/DDBJ whole genome shotgun (WGS) entry which is preliminary data.</text>
</comment>
<feature type="signal peptide" evidence="9">
    <location>
        <begin position="1"/>
        <end position="18"/>
    </location>
</feature>
<dbReference type="Gene3D" id="3.30.560.10">
    <property type="entry name" value="Glucose Oxidase, domain 3"/>
    <property type="match status" value="1"/>
</dbReference>
<gene>
    <name evidence="12" type="ORF">DNG_08749</name>
</gene>
<comment type="similarity">
    <text evidence="2 8">Belongs to the GMC oxidoreductase family.</text>
</comment>
<dbReference type="AlphaFoldDB" id="A0AAE8SYN4"/>
<organism evidence="12 13">
    <name type="scientific">Cephalotrichum gorgonifer</name>
    <dbReference type="NCBI Taxonomy" id="2041049"/>
    <lineage>
        <taxon>Eukaryota</taxon>
        <taxon>Fungi</taxon>
        <taxon>Dikarya</taxon>
        <taxon>Ascomycota</taxon>
        <taxon>Pezizomycotina</taxon>
        <taxon>Sordariomycetes</taxon>
        <taxon>Hypocreomycetidae</taxon>
        <taxon>Microascales</taxon>
        <taxon>Microascaceae</taxon>
        <taxon>Cephalotrichum</taxon>
    </lineage>
</organism>
<dbReference type="InterPro" id="IPR027424">
    <property type="entry name" value="Glucose_Oxidase_domain_2"/>
</dbReference>
<keyword evidence="3 8" id="KW-0285">Flavoprotein</keyword>
<evidence type="ECO:0000256" key="5">
    <source>
        <dbReference type="ARBA" id="ARBA00023002"/>
    </source>
</evidence>
<feature type="active site" description="Proton acceptor" evidence="6">
    <location>
        <position position="573"/>
    </location>
</feature>
<dbReference type="PANTHER" id="PTHR11552:SF201">
    <property type="entry name" value="GLUCOSE-METHANOL-CHOLINE OXIDOREDUCTASE N-TERMINAL DOMAIN-CONTAINING PROTEIN"/>
    <property type="match status" value="1"/>
</dbReference>
<evidence type="ECO:0000259" key="10">
    <source>
        <dbReference type="PROSITE" id="PS00623"/>
    </source>
</evidence>